<name>A0A0D7AU25_9AGAR</name>
<evidence type="ECO:0000256" key="1">
    <source>
        <dbReference type="SAM" id="MobiDB-lite"/>
    </source>
</evidence>
<protein>
    <submittedName>
        <fullName evidence="2">Uncharacterized protein</fullName>
    </submittedName>
</protein>
<gene>
    <name evidence="2" type="ORF">CYLTODRAFT_459482</name>
</gene>
<sequence length="663" mass="72967">MAHEALPAQITYVIEYDSATYTRRQDEDIDSLQVEPGCLLALPAPMRTNRNRFLDLYAAEANDEEDDDLDGDEVSRSDMVQDWHPFIVPDEEAEGDAACQTALPELQQLRNTFAPIFRRYGEEGAKVEAFEHAIPGIEGEDEGDGEQDDDLDEQAHDEGIDAGFLRSKKAWSLAGCHCSRFALRRGDLGADMIANLRDSVSPGHGLVDAWILQQPRPTLYALLDSDHPRLLLQTLGTFFKSVDISSMKAVPTEELQDTIAVCKKKMASFFGSWVVISEGLYAGDVGFAMSNGEWVEVLVAHRPFQNKSSPQVARPRATAASRSLTRPTALKADIPWGEAASSSSKDWTSLESDDLPAFPDEMGGNLPLDEPVRPPDAALLASGPFLAPRSPESAVDGDERAAKRHRSEAKFSLDCVRHPPQLLPASIQAEKSVDDEAGRRRYPSLPGQQFVYDLAAIFCRRKALSVAKTIPSMARALYEASECCFIDKASLPPPFLENTAFRVDDRVRWRRGHGVGVVLEVRQPNLLVLQGGAEHWIPSISATKVFDDFDHVDVLGGQSQLQGWVVNLLGEKRQGGLIQVMTRQQKPIAGREIGQASLDVMEVSFKLFPGFGGLYREWHWGRLGLEPQCTATGSGVPHTHHPMPCVPAVCTVQTDLHGIGMTR</sequence>
<proteinExistence type="predicted"/>
<feature type="region of interest" description="Disordered" evidence="1">
    <location>
        <begin position="306"/>
        <end position="325"/>
    </location>
</feature>
<dbReference type="AlphaFoldDB" id="A0A0D7AU25"/>
<evidence type="ECO:0000313" key="3">
    <source>
        <dbReference type="Proteomes" id="UP000054007"/>
    </source>
</evidence>
<organism evidence="2 3">
    <name type="scientific">Cylindrobasidium torrendii FP15055 ss-10</name>
    <dbReference type="NCBI Taxonomy" id="1314674"/>
    <lineage>
        <taxon>Eukaryota</taxon>
        <taxon>Fungi</taxon>
        <taxon>Dikarya</taxon>
        <taxon>Basidiomycota</taxon>
        <taxon>Agaricomycotina</taxon>
        <taxon>Agaricomycetes</taxon>
        <taxon>Agaricomycetidae</taxon>
        <taxon>Agaricales</taxon>
        <taxon>Marasmiineae</taxon>
        <taxon>Physalacriaceae</taxon>
        <taxon>Cylindrobasidium</taxon>
    </lineage>
</organism>
<evidence type="ECO:0000313" key="2">
    <source>
        <dbReference type="EMBL" id="KIY61873.1"/>
    </source>
</evidence>
<feature type="compositionally biased region" description="Polar residues" evidence="1">
    <location>
        <begin position="340"/>
        <end position="350"/>
    </location>
</feature>
<feature type="region of interest" description="Disordered" evidence="1">
    <location>
        <begin position="335"/>
        <end position="356"/>
    </location>
</feature>
<dbReference type="EMBL" id="KN880857">
    <property type="protein sequence ID" value="KIY61873.1"/>
    <property type="molecule type" value="Genomic_DNA"/>
</dbReference>
<reference evidence="2 3" key="1">
    <citation type="journal article" date="2015" name="Fungal Genet. Biol.">
        <title>Evolution of novel wood decay mechanisms in Agaricales revealed by the genome sequences of Fistulina hepatica and Cylindrobasidium torrendii.</title>
        <authorList>
            <person name="Floudas D."/>
            <person name="Held B.W."/>
            <person name="Riley R."/>
            <person name="Nagy L.G."/>
            <person name="Koehler G."/>
            <person name="Ransdell A.S."/>
            <person name="Younus H."/>
            <person name="Chow J."/>
            <person name="Chiniquy J."/>
            <person name="Lipzen A."/>
            <person name="Tritt A."/>
            <person name="Sun H."/>
            <person name="Haridas S."/>
            <person name="LaButti K."/>
            <person name="Ohm R.A."/>
            <person name="Kues U."/>
            <person name="Blanchette R.A."/>
            <person name="Grigoriev I.V."/>
            <person name="Minto R.E."/>
            <person name="Hibbett D.S."/>
        </authorList>
    </citation>
    <scope>NUCLEOTIDE SEQUENCE [LARGE SCALE GENOMIC DNA]</scope>
    <source>
        <strain evidence="2 3">FP15055 ss-10</strain>
    </source>
</reference>
<dbReference type="Proteomes" id="UP000054007">
    <property type="component" value="Unassembled WGS sequence"/>
</dbReference>
<accession>A0A0D7AU25</accession>
<keyword evidence="3" id="KW-1185">Reference proteome</keyword>